<dbReference type="Pfam" id="PF00023">
    <property type="entry name" value="Ank"/>
    <property type="match status" value="2"/>
</dbReference>
<feature type="repeat" description="ANK" evidence="3">
    <location>
        <begin position="554"/>
        <end position="586"/>
    </location>
</feature>
<evidence type="ECO:0000256" key="2">
    <source>
        <dbReference type="ARBA" id="ARBA00023043"/>
    </source>
</evidence>
<reference evidence="6" key="1">
    <citation type="journal article" date="2023" name="Mol. Phylogenet. Evol.">
        <title>Genome-scale phylogeny and comparative genomics of the fungal order Sordariales.</title>
        <authorList>
            <person name="Hensen N."/>
            <person name="Bonometti L."/>
            <person name="Westerberg I."/>
            <person name="Brannstrom I.O."/>
            <person name="Guillou S."/>
            <person name="Cros-Aarteil S."/>
            <person name="Calhoun S."/>
            <person name="Haridas S."/>
            <person name="Kuo A."/>
            <person name="Mondo S."/>
            <person name="Pangilinan J."/>
            <person name="Riley R."/>
            <person name="LaButti K."/>
            <person name="Andreopoulos B."/>
            <person name="Lipzen A."/>
            <person name="Chen C."/>
            <person name="Yan M."/>
            <person name="Daum C."/>
            <person name="Ng V."/>
            <person name="Clum A."/>
            <person name="Steindorff A."/>
            <person name="Ohm R.A."/>
            <person name="Martin F."/>
            <person name="Silar P."/>
            <person name="Natvig D.O."/>
            <person name="Lalanne C."/>
            <person name="Gautier V."/>
            <person name="Ament-Velasquez S.L."/>
            <person name="Kruys A."/>
            <person name="Hutchinson M.I."/>
            <person name="Powell A.J."/>
            <person name="Barry K."/>
            <person name="Miller A.N."/>
            <person name="Grigoriev I.V."/>
            <person name="Debuchy R."/>
            <person name="Gladieux P."/>
            <person name="Hiltunen Thoren M."/>
            <person name="Johannesson H."/>
        </authorList>
    </citation>
    <scope>NUCLEOTIDE SEQUENCE [LARGE SCALE GENOMIC DNA]</scope>
    <source>
        <strain evidence="6">CBS 284.82</strain>
    </source>
</reference>
<feature type="domain" description="Heterokaryon incompatibility" evidence="4">
    <location>
        <begin position="48"/>
        <end position="179"/>
    </location>
</feature>
<dbReference type="PROSITE" id="PS50088">
    <property type="entry name" value="ANK_REPEAT"/>
    <property type="match status" value="7"/>
</dbReference>
<keyword evidence="2 3" id="KW-0040">ANK repeat</keyword>
<dbReference type="InterPro" id="IPR036770">
    <property type="entry name" value="Ankyrin_rpt-contain_sf"/>
</dbReference>
<dbReference type="SMART" id="SM00248">
    <property type="entry name" value="ANK"/>
    <property type="match status" value="8"/>
</dbReference>
<accession>A0AAN6PAH4</accession>
<feature type="repeat" description="ANK" evidence="3">
    <location>
        <begin position="587"/>
        <end position="619"/>
    </location>
</feature>
<comment type="caution">
    <text evidence="5">The sequence shown here is derived from an EMBL/GenBank/DDBJ whole genome shotgun (WGS) entry which is preliminary data.</text>
</comment>
<protein>
    <submittedName>
        <fullName evidence="5">Ankyrin repeat-containing domain protein</fullName>
    </submittedName>
</protein>
<feature type="repeat" description="ANK" evidence="3">
    <location>
        <begin position="658"/>
        <end position="690"/>
    </location>
</feature>
<feature type="repeat" description="ANK" evidence="3">
    <location>
        <begin position="691"/>
        <end position="723"/>
    </location>
</feature>
<dbReference type="PROSITE" id="PS50297">
    <property type="entry name" value="ANK_REP_REGION"/>
    <property type="match status" value="7"/>
</dbReference>
<proteinExistence type="predicted"/>
<name>A0AAN6PAH4_9PEZI</name>
<dbReference type="PANTHER" id="PTHR24189:SF50">
    <property type="entry name" value="ANKYRIN REPEAT AND SOCS BOX PROTEIN 2"/>
    <property type="match status" value="1"/>
</dbReference>
<dbReference type="InterPro" id="IPR010730">
    <property type="entry name" value="HET"/>
</dbReference>
<evidence type="ECO:0000256" key="3">
    <source>
        <dbReference type="PROSITE-ProRule" id="PRU00023"/>
    </source>
</evidence>
<dbReference type="EMBL" id="MU854578">
    <property type="protein sequence ID" value="KAK4032751.1"/>
    <property type="molecule type" value="Genomic_DNA"/>
</dbReference>
<feature type="repeat" description="ANK" evidence="3">
    <location>
        <begin position="521"/>
        <end position="553"/>
    </location>
</feature>
<sequence>MSSYHHSPLPEGSVRLLRLLPHPDEHSRIECRLFMCPLLMSEATHHHFDALSYTWGSVHDLRPIWIDDCEFCVTENLHAALSHLRDGFIERVVWVDAICINQKDETEKGHQVQSMAKIYAKASRVIVWLGVATATSDQALEDIRRRSKQQFAAVDNTNKQPILELLRRPWFERIWVLQEVAAARHVLVKCGPTEIDGYTFSSGLDAHKRLYDGHPDLYSLIPPITNLMRDAIFRPRYKSIQRGRFSLSIRPLGELVDMFHTRKATVALDKVYALLGMSSDDPSVVELSANYRASWETVFRKFVAFSLSNRMCVVETWDKEEVAVISGKGRVLGEVSDVKRDTITWKTPEGRGQSFTPPASAKPIQLRDIICLLQGASRPTIIRLHSDYSAVIRIAVPFIDDSDVPNAKRSEHLESITTFPDNFLLTWDWHVSRKHAEEYEDFRSDQGLSDERMESQKDLDRATRWWTMGRVLESTKRSEEAVENFQKSVGIGDMVLRAADNSGSSPATWGAWGDLLLEDRVGWVPLPYAAGKGYEAVVRQLLDKGAAVDVADGGSRTALLRAAENGHEAVVQQLLDKGAAVDVVDRGSRTALLRAAKNGHEAVVRQLLDKGAAVDVADRVGRTALLRAAENGHEANGHEAVVRQLLDKGAAVDVVDRGSRTALLRAAENGYEAVVRQLLDKGAAVDVADGGGRTALLRAAENGHEAVVRQLLNKGAAVDVADRVGRTALLLATEYGHEAVVPQLLDKGAAEGAAVDVADGGGRTALSWAAENGHEAVVRLLKSFRARP</sequence>
<dbReference type="AlphaFoldDB" id="A0AAN6PAH4"/>
<evidence type="ECO:0000259" key="4">
    <source>
        <dbReference type="Pfam" id="PF06985"/>
    </source>
</evidence>
<organism evidence="5 6">
    <name type="scientific">Parachaetomium inaequale</name>
    <dbReference type="NCBI Taxonomy" id="2588326"/>
    <lineage>
        <taxon>Eukaryota</taxon>
        <taxon>Fungi</taxon>
        <taxon>Dikarya</taxon>
        <taxon>Ascomycota</taxon>
        <taxon>Pezizomycotina</taxon>
        <taxon>Sordariomycetes</taxon>
        <taxon>Sordariomycetidae</taxon>
        <taxon>Sordariales</taxon>
        <taxon>Chaetomiaceae</taxon>
        <taxon>Parachaetomium</taxon>
    </lineage>
</organism>
<dbReference type="Proteomes" id="UP001303115">
    <property type="component" value="Unassembled WGS sequence"/>
</dbReference>
<dbReference type="Pfam" id="PF12796">
    <property type="entry name" value="Ank_2"/>
    <property type="match status" value="2"/>
</dbReference>
<dbReference type="PANTHER" id="PTHR24189">
    <property type="entry name" value="MYOTROPHIN"/>
    <property type="match status" value="1"/>
</dbReference>
<feature type="repeat" description="ANK" evidence="3">
    <location>
        <begin position="724"/>
        <end position="749"/>
    </location>
</feature>
<dbReference type="InterPro" id="IPR002110">
    <property type="entry name" value="Ankyrin_rpt"/>
</dbReference>
<feature type="repeat" description="ANK" evidence="3">
    <location>
        <begin position="620"/>
        <end position="657"/>
    </location>
</feature>
<dbReference type="SUPFAM" id="SSF48403">
    <property type="entry name" value="Ankyrin repeat"/>
    <property type="match status" value="1"/>
</dbReference>
<evidence type="ECO:0000313" key="5">
    <source>
        <dbReference type="EMBL" id="KAK4032751.1"/>
    </source>
</evidence>
<dbReference type="Pfam" id="PF06985">
    <property type="entry name" value="HET"/>
    <property type="match status" value="1"/>
</dbReference>
<keyword evidence="6" id="KW-1185">Reference proteome</keyword>
<gene>
    <name evidence="5" type="ORF">C8A01DRAFT_20218</name>
</gene>
<evidence type="ECO:0000313" key="6">
    <source>
        <dbReference type="Proteomes" id="UP001303115"/>
    </source>
</evidence>
<evidence type="ECO:0000256" key="1">
    <source>
        <dbReference type="ARBA" id="ARBA00022737"/>
    </source>
</evidence>
<keyword evidence="1" id="KW-0677">Repeat</keyword>
<dbReference type="InterPro" id="IPR050745">
    <property type="entry name" value="Multifunctional_regulatory"/>
</dbReference>
<dbReference type="Gene3D" id="1.25.40.20">
    <property type="entry name" value="Ankyrin repeat-containing domain"/>
    <property type="match status" value="3"/>
</dbReference>